<evidence type="ECO:0000313" key="2">
    <source>
        <dbReference type="EMBL" id="EHJ57551.1"/>
    </source>
</evidence>
<dbReference type="RefSeq" id="WP_006740254.1">
    <property type="nucleotide sequence ID" value="NZ_AEUZ02000001.1"/>
</dbReference>
<comment type="caution">
    <text evidence="2">The sequence shown here is derived from an EMBL/GenBank/DDBJ whole genome shotgun (WGS) entry which is preliminary data.</text>
</comment>
<organism evidence="2 3">
    <name type="scientific">Streptococcus urinalis 2285-97</name>
    <dbReference type="NCBI Taxonomy" id="764291"/>
    <lineage>
        <taxon>Bacteria</taxon>
        <taxon>Bacillati</taxon>
        <taxon>Bacillota</taxon>
        <taxon>Bacilli</taxon>
        <taxon>Lactobacillales</taxon>
        <taxon>Streptococcaceae</taxon>
        <taxon>Streptococcus</taxon>
    </lineage>
</organism>
<feature type="domain" description="NAD(P)-binding" evidence="1">
    <location>
        <begin position="8"/>
        <end position="180"/>
    </location>
</feature>
<dbReference type="AlphaFoldDB" id="G5KE96"/>
<dbReference type="InterPro" id="IPR036291">
    <property type="entry name" value="NAD(P)-bd_dom_sf"/>
</dbReference>
<reference evidence="2 3" key="1">
    <citation type="journal article" date="2014" name="Int. J. Syst. Evol. Microbiol.">
        <title>Phylogenomics and the dynamic genome evolution of the genus Streptococcus.</title>
        <authorList>
            <consortium name="The Broad Institute Genome Sequencing Platform"/>
            <person name="Richards V.P."/>
            <person name="Palmer S.R."/>
            <person name="Pavinski Bitar P.D."/>
            <person name="Qin X."/>
            <person name="Weinstock G.M."/>
            <person name="Highlander S.K."/>
            <person name="Town C.D."/>
            <person name="Burne R.A."/>
            <person name="Stanhope M.J."/>
        </authorList>
    </citation>
    <scope>NUCLEOTIDE SEQUENCE [LARGE SCALE GENOMIC DNA]</scope>
    <source>
        <strain evidence="2 3">2285-97</strain>
    </source>
</reference>
<dbReference type="eggNOG" id="COG0702">
    <property type="taxonomic scope" value="Bacteria"/>
</dbReference>
<dbReference type="Gene3D" id="3.40.50.720">
    <property type="entry name" value="NAD(P)-binding Rossmann-like Domain"/>
    <property type="match status" value="1"/>
</dbReference>
<dbReference type="PANTHER" id="PTHR43355:SF2">
    <property type="entry name" value="FLAVIN REDUCTASE (NADPH)"/>
    <property type="match status" value="1"/>
</dbReference>
<dbReference type="InterPro" id="IPR016040">
    <property type="entry name" value="NAD(P)-bd_dom"/>
</dbReference>
<accession>G5KE96</accession>
<dbReference type="Proteomes" id="UP000005388">
    <property type="component" value="Unassembled WGS sequence"/>
</dbReference>
<dbReference type="Pfam" id="PF13460">
    <property type="entry name" value="NAD_binding_10"/>
    <property type="match status" value="1"/>
</dbReference>
<keyword evidence="3" id="KW-1185">Reference proteome</keyword>
<sequence>MTKIKIIGATGSLGKASTKALLEQTDADLVLFSRTANQLTENKRTTRIAASVLNQEALETALDGADMAFVALSGDLPTYITAVIKAMIFVGTKRIIFISSYGIYGELPGQNGRVSSLLRPYRQAVDILEESDLDYTILRPGWFDNSDDLSYHLIPKGEVIEGNQISRQAIAALVTEIAKNSQLYCNQNLGIVRY</sequence>
<dbReference type="EMBL" id="AEUZ02000001">
    <property type="protein sequence ID" value="EHJ57551.1"/>
    <property type="molecule type" value="Genomic_DNA"/>
</dbReference>
<dbReference type="SUPFAM" id="SSF51735">
    <property type="entry name" value="NAD(P)-binding Rossmann-fold domains"/>
    <property type="match status" value="1"/>
</dbReference>
<dbReference type="PANTHER" id="PTHR43355">
    <property type="entry name" value="FLAVIN REDUCTASE (NADPH)"/>
    <property type="match status" value="1"/>
</dbReference>
<proteinExistence type="predicted"/>
<dbReference type="GO" id="GO:0042602">
    <property type="term" value="F:riboflavin reductase (NADPH) activity"/>
    <property type="evidence" value="ECO:0007669"/>
    <property type="project" value="TreeGrafter"/>
</dbReference>
<gene>
    <name evidence="2" type="ORF">STRUR_2034</name>
</gene>
<evidence type="ECO:0000313" key="3">
    <source>
        <dbReference type="Proteomes" id="UP000005388"/>
    </source>
</evidence>
<dbReference type="STRING" id="764291.STRUR_2034"/>
<evidence type="ECO:0000259" key="1">
    <source>
        <dbReference type="Pfam" id="PF13460"/>
    </source>
</evidence>
<protein>
    <submittedName>
        <fullName evidence="2">NmrA family protein</fullName>
    </submittedName>
</protein>
<dbReference type="InterPro" id="IPR051606">
    <property type="entry name" value="Polyketide_Oxido-like"/>
</dbReference>
<dbReference type="GO" id="GO:0004074">
    <property type="term" value="F:biliverdin reductase [NAD(P)H] activity"/>
    <property type="evidence" value="ECO:0007669"/>
    <property type="project" value="TreeGrafter"/>
</dbReference>
<name>G5KE96_9STRE</name>